<dbReference type="EMBL" id="JACOPQ010000014">
    <property type="protein sequence ID" value="MBC5738330.1"/>
    <property type="molecule type" value="Genomic_DNA"/>
</dbReference>
<name>A0A8J6JQB6_9FIRM</name>
<keyword evidence="1" id="KW-0732">Signal</keyword>
<accession>A0A8J6JQB6</accession>
<dbReference type="SMART" id="SM00228">
    <property type="entry name" value="PDZ"/>
    <property type="match status" value="1"/>
</dbReference>
<dbReference type="Pfam" id="PF17820">
    <property type="entry name" value="PDZ_6"/>
    <property type="match status" value="1"/>
</dbReference>
<evidence type="ECO:0000256" key="1">
    <source>
        <dbReference type="SAM" id="SignalP"/>
    </source>
</evidence>
<dbReference type="InterPro" id="IPR009003">
    <property type="entry name" value="Peptidase_S1_PA"/>
</dbReference>
<keyword evidence="4" id="KW-1185">Reference proteome</keyword>
<dbReference type="PROSITE" id="PS51494">
    <property type="entry name" value="SPOIVB"/>
    <property type="match status" value="1"/>
</dbReference>
<dbReference type="Pfam" id="PF05580">
    <property type="entry name" value="Peptidase_S55"/>
    <property type="match status" value="1"/>
</dbReference>
<evidence type="ECO:0000313" key="3">
    <source>
        <dbReference type="EMBL" id="MBC5738330.1"/>
    </source>
</evidence>
<dbReference type="InterPro" id="IPR001478">
    <property type="entry name" value="PDZ"/>
</dbReference>
<dbReference type="InterPro" id="IPR036034">
    <property type="entry name" value="PDZ_sf"/>
</dbReference>
<dbReference type="Gene3D" id="2.30.42.10">
    <property type="match status" value="1"/>
</dbReference>
<comment type="caution">
    <text evidence="3">The sequence shown here is derived from an EMBL/GenBank/DDBJ whole genome shotgun (WGS) entry which is preliminary data.</text>
</comment>
<dbReference type="AlphaFoldDB" id="A0A8J6JQB6"/>
<dbReference type="RefSeq" id="WP_155146137.1">
    <property type="nucleotide sequence ID" value="NZ_JACOPQ010000014.1"/>
</dbReference>
<feature type="signal peptide" evidence="1">
    <location>
        <begin position="1"/>
        <end position="40"/>
    </location>
</feature>
<dbReference type="SUPFAM" id="SSF50156">
    <property type="entry name" value="PDZ domain-like"/>
    <property type="match status" value="1"/>
</dbReference>
<proteinExistence type="predicted"/>
<feature type="domain" description="Peptidase S55" evidence="2">
    <location>
        <begin position="138"/>
        <end position="370"/>
    </location>
</feature>
<evidence type="ECO:0000259" key="2">
    <source>
        <dbReference type="PROSITE" id="PS51494"/>
    </source>
</evidence>
<protein>
    <submittedName>
        <fullName evidence="3">SpoIVB peptidase</fullName>
        <ecNumber evidence="3">3.4.21.116</ecNumber>
    </submittedName>
</protein>
<dbReference type="EC" id="3.4.21.116" evidence="3"/>
<dbReference type="NCBIfam" id="TIGR02860">
    <property type="entry name" value="spore_IV_B"/>
    <property type="match status" value="1"/>
</dbReference>
<dbReference type="GO" id="GO:0016787">
    <property type="term" value="F:hydrolase activity"/>
    <property type="evidence" value="ECO:0007669"/>
    <property type="project" value="UniProtKB-KW"/>
</dbReference>
<sequence>MKEEQKSPHWASFALPLARLLAVCLAAAFALGAAGGPASAAQAVPASKSASSGAVRTVIPLGRAVGIKLFSDGVLVVGLSEIPTADGSLTPAKDCGLREGDIITHINSEEVDTIEEVQEILQTVGDDKLSIRAMRDGRQVQMTVQAAKCSPDGSYKLGAWIRDSMAGIGTMTFYDPEAGVFGALGHGINDVDTALLMPLSSGSIMYAEVSDVKKGTCGAPGELHGTFQVSRDMGDLYANTKSGIFGQLTDESLAAGAKPVEVAQRSDVKTGKATILSNIAGDKVEEYEVEITRVYPQNDNDTRNLMLKVTDSRLLDATGGIVQGMSGSPILQDGKLVGAVTHVLVNDPTSGYGILAENMLAQAAEASEHI</sequence>
<dbReference type="InterPro" id="IPR041489">
    <property type="entry name" value="PDZ_6"/>
</dbReference>
<dbReference type="InterPro" id="IPR014219">
    <property type="entry name" value="SpoIVB"/>
</dbReference>
<reference evidence="3" key="1">
    <citation type="submission" date="2020-08" db="EMBL/GenBank/DDBJ databases">
        <title>Genome public.</title>
        <authorList>
            <person name="Liu C."/>
            <person name="Sun Q."/>
        </authorList>
    </citation>
    <scope>NUCLEOTIDE SEQUENCE</scope>
    <source>
        <strain evidence="3">NSJ-52</strain>
    </source>
</reference>
<organism evidence="3 4">
    <name type="scientific">Lawsonibacter faecis</name>
    <dbReference type="NCBI Taxonomy" id="2763052"/>
    <lineage>
        <taxon>Bacteria</taxon>
        <taxon>Bacillati</taxon>
        <taxon>Bacillota</taxon>
        <taxon>Clostridia</taxon>
        <taxon>Eubacteriales</taxon>
        <taxon>Oscillospiraceae</taxon>
        <taxon>Lawsonibacter</taxon>
    </lineage>
</organism>
<dbReference type="InterPro" id="IPR008763">
    <property type="entry name" value="Peptidase_S55"/>
</dbReference>
<gene>
    <name evidence="3" type="primary">spoIVB</name>
    <name evidence="3" type="ORF">H8S62_15065</name>
</gene>
<feature type="chain" id="PRO_5035146528" evidence="1">
    <location>
        <begin position="41"/>
        <end position="370"/>
    </location>
</feature>
<evidence type="ECO:0000313" key="4">
    <source>
        <dbReference type="Proteomes" id="UP000607645"/>
    </source>
</evidence>
<dbReference type="Proteomes" id="UP000607645">
    <property type="component" value="Unassembled WGS sequence"/>
</dbReference>
<keyword evidence="3" id="KW-0378">Hydrolase</keyword>
<dbReference type="SUPFAM" id="SSF50494">
    <property type="entry name" value="Trypsin-like serine proteases"/>
    <property type="match status" value="1"/>
</dbReference>